<feature type="compositionally biased region" description="Basic and acidic residues" evidence="1">
    <location>
        <begin position="43"/>
        <end position="65"/>
    </location>
</feature>
<proteinExistence type="predicted"/>
<reference evidence="2 3" key="1">
    <citation type="submission" date="2008-02" db="EMBL/GenBank/DDBJ databases">
        <title>Complete sequence of Shewanella woodyi ATCC 51908.</title>
        <authorList>
            <consortium name="US DOE Joint Genome Institute"/>
            <person name="Copeland A."/>
            <person name="Lucas S."/>
            <person name="Lapidus A."/>
            <person name="Glavina del Rio T."/>
            <person name="Dalin E."/>
            <person name="Tice H."/>
            <person name="Bruce D."/>
            <person name="Goodwin L."/>
            <person name="Pitluck S."/>
            <person name="Sims D."/>
            <person name="Brettin T."/>
            <person name="Detter J.C."/>
            <person name="Han C."/>
            <person name="Kuske C.R."/>
            <person name="Schmutz J."/>
            <person name="Larimer F."/>
            <person name="Land M."/>
            <person name="Hauser L."/>
            <person name="Kyrpides N."/>
            <person name="Lykidis A."/>
            <person name="Zhao J.-S."/>
            <person name="Richardson P."/>
        </authorList>
    </citation>
    <scope>NUCLEOTIDE SEQUENCE [LARGE SCALE GENOMIC DNA]</scope>
    <source>
        <strain evidence="3">ATCC 51908 / MS32</strain>
    </source>
</reference>
<dbReference type="STRING" id="392500.Swoo_0257"/>
<evidence type="ECO:0000313" key="2">
    <source>
        <dbReference type="EMBL" id="ACA84558.1"/>
    </source>
</evidence>
<dbReference type="HOGENOM" id="CLU_161398_0_0_6"/>
<protein>
    <submittedName>
        <fullName evidence="2">Uncharacterized protein</fullName>
    </submittedName>
</protein>
<organism evidence="2 3">
    <name type="scientific">Shewanella woodyi (strain ATCC 51908 / MS32)</name>
    <dbReference type="NCBI Taxonomy" id="392500"/>
    <lineage>
        <taxon>Bacteria</taxon>
        <taxon>Pseudomonadati</taxon>
        <taxon>Pseudomonadota</taxon>
        <taxon>Gammaproteobacteria</taxon>
        <taxon>Alteromonadales</taxon>
        <taxon>Shewanellaceae</taxon>
        <taxon>Shewanella</taxon>
    </lineage>
</organism>
<name>B1KN61_SHEWM</name>
<evidence type="ECO:0000256" key="1">
    <source>
        <dbReference type="SAM" id="MobiDB-lite"/>
    </source>
</evidence>
<dbReference type="Proteomes" id="UP000002168">
    <property type="component" value="Chromosome"/>
</dbReference>
<sequence length="118" mass="13802" precursor="true">MEFSINNWLKLFPVLILTTLLFSTASLAKDKLSLSEKADAADKLSQDLESEQLQKAREAARDTKVRERKILKRQESGDWETEQRDKAQKQFHERESRQDKYLREAKEAAAKERKIPKP</sequence>
<dbReference type="AlphaFoldDB" id="B1KN61"/>
<feature type="compositionally biased region" description="Basic and acidic residues" evidence="1">
    <location>
        <begin position="72"/>
        <end position="118"/>
    </location>
</feature>
<feature type="region of interest" description="Disordered" evidence="1">
    <location>
        <begin position="43"/>
        <end position="118"/>
    </location>
</feature>
<dbReference type="KEGG" id="swd:Swoo_0257"/>
<dbReference type="RefSeq" id="WP_012322907.1">
    <property type="nucleotide sequence ID" value="NC_010506.1"/>
</dbReference>
<gene>
    <name evidence="2" type="ordered locus">Swoo_0257</name>
</gene>
<accession>B1KN61</accession>
<evidence type="ECO:0000313" key="3">
    <source>
        <dbReference type="Proteomes" id="UP000002168"/>
    </source>
</evidence>
<dbReference type="eggNOG" id="ENOG5030CCU">
    <property type="taxonomic scope" value="Bacteria"/>
</dbReference>
<dbReference type="EMBL" id="CP000961">
    <property type="protein sequence ID" value="ACA84558.1"/>
    <property type="molecule type" value="Genomic_DNA"/>
</dbReference>
<keyword evidence="3" id="KW-1185">Reference proteome</keyword>